<evidence type="ECO:0000313" key="2">
    <source>
        <dbReference type="EMBL" id="VDN41750.1"/>
    </source>
</evidence>
<dbReference type="AlphaFoldDB" id="A0A3P7NMF8"/>
<dbReference type="EMBL" id="UYRU01102447">
    <property type="protein sequence ID" value="VDN41750.1"/>
    <property type="molecule type" value="Genomic_DNA"/>
</dbReference>
<evidence type="ECO:0000256" key="1">
    <source>
        <dbReference type="SAM" id="MobiDB-lite"/>
    </source>
</evidence>
<name>A0A3P7NMF8_DIBLA</name>
<protein>
    <submittedName>
        <fullName evidence="2">Uncharacterized protein</fullName>
    </submittedName>
</protein>
<keyword evidence="3" id="KW-1185">Reference proteome</keyword>
<sequence length="131" mass="14564">MREKFKNLEKTGGTTFDKDDADKKDAKPIDPATSEATRSAKALWKDIESGKAEPVIERAKVSLDVSFRFSMPSAHPFPVIEKIHLRRTWLGPSTRYTLLENNHPGPESVPVSSVCYVCVFVGSKKQTGKSL</sequence>
<reference evidence="2 3" key="1">
    <citation type="submission" date="2018-11" db="EMBL/GenBank/DDBJ databases">
        <authorList>
            <consortium name="Pathogen Informatics"/>
        </authorList>
    </citation>
    <scope>NUCLEOTIDE SEQUENCE [LARGE SCALE GENOMIC DNA]</scope>
</reference>
<proteinExistence type="predicted"/>
<feature type="region of interest" description="Disordered" evidence="1">
    <location>
        <begin position="1"/>
        <end position="37"/>
    </location>
</feature>
<organism evidence="2 3">
    <name type="scientific">Dibothriocephalus latus</name>
    <name type="common">Fish tapeworm</name>
    <name type="synonym">Diphyllobothrium latum</name>
    <dbReference type="NCBI Taxonomy" id="60516"/>
    <lineage>
        <taxon>Eukaryota</taxon>
        <taxon>Metazoa</taxon>
        <taxon>Spiralia</taxon>
        <taxon>Lophotrochozoa</taxon>
        <taxon>Platyhelminthes</taxon>
        <taxon>Cestoda</taxon>
        <taxon>Eucestoda</taxon>
        <taxon>Diphyllobothriidea</taxon>
        <taxon>Diphyllobothriidae</taxon>
        <taxon>Dibothriocephalus</taxon>
    </lineage>
</organism>
<gene>
    <name evidence="2" type="ORF">DILT_LOCUS18632</name>
</gene>
<accession>A0A3P7NMF8</accession>
<feature type="compositionally biased region" description="Basic and acidic residues" evidence="1">
    <location>
        <begin position="16"/>
        <end position="28"/>
    </location>
</feature>
<evidence type="ECO:0000313" key="3">
    <source>
        <dbReference type="Proteomes" id="UP000281553"/>
    </source>
</evidence>
<dbReference type="Proteomes" id="UP000281553">
    <property type="component" value="Unassembled WGS sequence"/>
</dbReference>